<evidence type="ECO:0000256" key="2">
    <source>
        <dbReference type="SAM" id="SignalP"/>
    </source>
</evidence>
<feature type="chain" id="PRO_5002486566" evidence="2">
    <location>
        <begin position="27"/>
        <end position="188"/>
    </location>
</feature>
<feature type="compositionally biased region" description="Low complexity" evidence="1">
    <location>
        <begin position="158"/>
        <end position="181"/>
    </location>
</feature>
<feature type="region of interest" description="Disordered" evidence="1">
    <location>
        <begin position="26"/>
        <end position="63"/>
    </location>
</feature>
<evidence type="ECO:0000313" key="4">
    <source>
        <dbReference type="Proteomes" id="UP000033632"/>
    </source>
</evidence>
<dbReference type="PATRIC" id="fig|443610.3.peg.1444"/>
<comment type="caution">
    <text evidence="3">The sequence shown here is derived from an EMBL/GenBank/DDBJ whole genome shotgun (WGS) entry which is preliminary data.</text>
</comment>
<proteinExistence type="predicted"/>
<evidence type="ECO:0000256" key="1">
    <source>
        <dbReference type="SAM" id="MobiDB-lite"/>
    </source>
</evidence>
<dbReference type="Proteomes" id="UP000033632">
    <property type="component" value="Unassembled WGS sequence"/>
</dbReference>
<dbReference type="EMBL" id="JZEX01000130">
    <property type="protein sequence ID" value="KKB10851.1"/>
    <property type="molecule type" value="Genomic_DNA"/>
</dbReference>
<evidence type="ECO:0000313" key="3">
    <source>
        <dbReference type="EMBL" id="KKB10851.1"/>
    </source>
</evidence>
<feature type="signal peptide" evidence="2">
    <location>
        <begin position="1"/>
        <end position="26"/>
    </location>
</feature>
<name>A0A0F5FPS1_9HYPH</name>
<organism evidence="3 4">
    <name type="scientific">Devosia geojensis</name>
    <dbReference type="NCBI Taxonomy" id="443610"/>
    <lineage>
        <taxon>Bacteria</taxon>
        <taxon>Pseudomonadati</taxon>
        <taxon>Pseudomonadota</taxon>
        <taxon>Alphaproteobacteria</taxon>
        <taxon>Hyphomicrobiales</taxon>
        <taxon>Devosiaceae</taxon>
        <taxon>Devosia</taxon>
    </lineage>
</organism>
<gene>
    <name evidence="3" type="ORF">VE25_15820</name>
</gene>
<feature type="region of interest" description="Disordered" evidence="1">
    <location>
        <begin position="158"/>
        <end position="188"/>
    </location>
</feature>
<dbReference type="RefSeq" id="WP_046109616.1">
    <property type="nucleotide sequence ID" value="NZ_JZEX01000130.1"/>
</dbReference>
<dbReference type="AlphaFoldDB" id="A0A0F5FPS1"/>
<protein>
    <submittedName>
        <fullName evidence="3">Uncharacterized protein</fullName>
    </submittedName>
</protein>
<sequence length="188" mass="19168">MMRTRFRLGVLLAPLLLTSVLVPASAQEAGQQPPPDVEQPQFSGELDPPTSGEGVTLQGTPVPALTVPVNPRDLLTGLLATRGLAEICGIAITPEVEAAMSADQAEYIQTLGLTEEAATRAFTDIKSTLEARQPDCNEGSTDVAGVNEVLELYAARPEGDAAAPAAPAPAADAAAPAAPAAPEAPAPQ</sequence>
<keyword evidence="4" id="KW-1185">Reference proteome</keyword>
<reference evidence="3 4" key="1">
    <citation type="submission" date="2015-03" db="EMBL/GenBank/DDBJ databases">
        <authorList>
            <person name="Hassan Y.I."/>
            <person name="Lepp D."/>
            <person name="Li X.-Z."/>
            <person name="Zhou T."/>
        </authorList>
    </citation>
    <scope>NUCLEOTIDE SEQUENCE [LARGE SCALE GENOMIC DNA]</scope>
    <source>
        <strain evidence="3 4">BD-c194</strain>
    </source>
</reference>
<keyword evidence="2" id="KW-0732">Signal</keyword>
<accession>A0A0F5FPS1</accession>